<organism evidence="3 5">
    <name type="scientific">Chryseobacterium daecheongense</name>
    <dbReference type="NCBI Taxonomy" id="192389"/>
    <lineage>
        <taxon>Bacteria</taxon>
        <taxon>Pseudomonadati</taxon>
        <taxon>Bacteroidota</taxon>
        <taxon>Flavobacteriia</taxon>
        <taxon>Flavobacteriales</taxon>
        <taxon>Weeksellaceae</taxon>
        <taxon>Chryseobacterium group</taxon>
        <taxon>Chryseobacterium</taxon>
    </lineage>
</organism>
<dbReference type="PROSITE" id="PS50110">
    <property type="entry name" value="RESPONSE_REGULATORY"/>
    <property type="match status" value="1"/>
</dbReference>
<reference evidence="3 5" key="1">
    <citation type="submission" date="2018-11" db="EMBL/GenBank/DDBJ databases">
        <title>Proposal to divide the Flavobacteriaceae and reorganize its genera based on Amino Acid Identity values calculated from whole genome sequences.</title>
        <authorList>
            <person name="Nicholson A.C."/>
            <person name="Gulvik C.A."/>
            <person name="Whitney A.M."/>
            <person name="Humrighouse B.W."/>
            <person name="Bell M."/>
            <person name="Holmes B."/>
            <person name="Steigerwalt A."/>
            <person name="Villarma A."/>
            <person name="Sheth M."/>
            <person name="Batra D."/>
            <person name="Pryor J."/>
            <person name="Bernardet J.-F."/>
            <person name="Hugo C."/>
            <person name="Kampfer P."/>
            <person name="Newman J."/>
            <person name="Mcquiston J.R."/>
        </authorList>
    </citation>
    <scope>NUCLEOTIDE SEQUENCE [LARGE SCALE GENOMIC DNA]</scope>
    <source>
        <strain evidence="3 5">DSM 15235</strain>
    </source>
</reference>
<proteinExistence type="predicted"/>
<comment type="caution">
    <text evidence="1">Lacks conserved residue(s) required for the propagation of feature annotation.</text>
</comment>
<gene>
    <name evidence="4" type="ORF">BCF50_2301</name>
    <name evidence="3" type="ORF">EGI05_08970</name>
</gene>
<protein>
    <submittedName>
        <fullName evidence="3 4">Response regulator</fullName>
    </submittedName>
</protein>
<dbReference type="InterPro" id="IPR011006">
    <property type="entry name" value="CheY-like_superfamily"/>
</dbReference>
<dbReference type="Proteomes" id="UP000295709">
    <property type="component" value="Unassembled WGS sequence"/>
</dbReference>
<name>A0A3N0VXJ1_9FLAO</name>
<dbReference type="EMBL" id="SOQW01000002">
    <property type="protein sequence ID" value="TDX93339.1"/>
    <property type="molecule type" value="Genomic_DNA"/>
</dbReference>
<evidence type="ECO:0000313" key="5">
    <source>
        <dbReference type="Proteomes" id="UP000269375"/>
    </source>
</evidence>
<dbReference type="Proteomes" id="UP000269375">
    <property type="component" value="Unassembled WGS sequence"/>
</dbReference>
<evidence type="ECO:0000313" key="4">
    <source>
        <dbReference type="EMBL" id="TDX93339.1"/>
    </source>
</evidence>
<accession>A0A3N0VXJ1</accession>
<feature type="domain" description="Response regulatory" evidence="2">
    <location>
        <begin position="7"/>
        <end position="128"/>
    </location>
</feature>
<evidence type="ECO:0000259" key="2">
    <source>
        <dbReference type="PROSITE" id="PS50110"/>
    </source>
</evidence>
<dbReference type="Gene3D" id="3.40.50.2300">
    <property type="match status" value="1"/>
</dbReference>
<sequence length="149" mass="17434">MNKEYLNVIVADHDEGNLVCFKDILKDLKIEVKIQMFWSGTELMGYLKNKNNIVPEVLFMAYNLAEKNAVECLEEIKSDERFNNMVNVFYSDHFSDLEMDEIFVKGANVCLKRPEEYKAFKKVLTEVITVNWQYHTSGMNKDNFIMKVG</sequence>
<dbReference type="OrthoDB" id="7631574at2"/>
<evidence type="ECO:0000256" key="1">
    <source>
        <dbReference type="PROSITE-ProRule" id="PRU00169"/>
    </source>
</evidence>
<evidence type="ECO:0000313" key="6">
    <source>
        <dbReference type="Proteomes" id="UP000295709"/>
    </source>
</evidence>
<keyword evidence="6" id="KW-1185">Reference proteome</keyword>
<dbReference type="SUPFAM" id="SSF52172">
    <property type="entry name" value="CheY-like"/>
    <property type="match status" value="1"/>
</dbReference>
<dbReference type="GO" id="GO:0000160">
    <property type="term" value="P:phosphorelay signal transduction system"/>
    <property type="evidence" value="ECO:0007669"/>
    <property type="project" value="InterPro"/>
</dbReference>
<reference evidence="4 6" key="2">
    <citation type="submission" date="2019-03" db="EMBL/GenBank/DDBJ databases">
        <title>Genomic Encyclopedia of Archaeal and Bacterial Type Strains, Phase II (KMG-II): from individual species to whole genera.</title>
        <authorList>
            <person name="Goeker M."/>
        </authorList>
    </citation>
    <scope>NUCLEOTIDE SEQUENCE [LARGE SCALE GENOMIC DNA]</scope>
    <source>
        <strain evidence="4 6">DSM 15235</strain>
    </source>
</reference>
<dbReference type="InterPro" id="IPR001789">
    <property type="entry name" value="Sig_transdc_resp-reg_receiver"/>
</dbReference>
<dbReference type="AlphaFoldDB" id="A0A3N0VXJ1"/>
<dbReference type="RefSeq" id="WP_123262733.1">
    <property type="nucleotide sequence ID" value="NZ_RJTX01000002.1"/>
</dbReference>
<evidence type="ECO:0000313" key="3">
    <source>
        <dbReference type="EMBL" id="ROH97511.1"/>
    </source>
</evidence>
<dbReference type="EMBL" id="RJTX01000002">
    <property type="protein sequence ID" value="ROH97511.1"/>
    <property type="molecule type" value="Genomic_DNA"/>
</dbReference>
<comment type="caution">
    <text evidence="3">The sequence shown here is derived from an EMBL/GenBank/DDBJ whole genome shotgun (WGS) entry which is preliminary data.</text>
</comment>